<dbReference type="Proteomes" id="UP001233172">
    <property type="component" value="Unassembled WGS sequence"/>
</dbReference>
<keyword evidence="1" id="KW-0812">Transmembrane</keyword>
<sequence length="127" mass="14401">MELAVSYVFRSETTTQILLKAIDKSPSKESIETNEIKRIVQLYIRPMVGAIRLTLNILTFSILSKISLKKTTSIILLLSLTLAGSLYLINPVNAVLLLAQYNYDSLHYKYYGWEISGALAYFVYTLD</sequence>
<dbReference type="EMBL" id="JASAOG010000259">
    <property type="protein sequence ID" value="KAK0041835.1"/>
    <property type="molecule type" value="Genomic_DNA"/>
</dbReference>
<evidence type="ECO:0000313" key="3">
    <source>
        <dbReference type="Proteomes" id="UP001233172"/>
    </source>
</evidence>
<accession>A0AAD8AVN5</accession>
<comment type="caution">
    <text evidence="2">The sequence shown here is derived from an EMBL/GenBank/DDBJ whole genome shotgun (WGS) entry which is preliminary data.</text>
</comment>
<name>A0AAD8AVN5_BIOPF</name>
<reference evidence="2" key="2">
    <citation type="submission" date="2023-04" db="EMBL/GenBank/DDBJ databases">
        <authorList>
            <person name="Bu L."/>
            <person name="Lu L."/>
            <person name="Laidemitt M.R."/>
            <person name="Zhang S.M."/>
            <person name="Mutuku M."/>
            <person name="Mkoji G."/>
            <person name="Steinauer M."/>
            <person name="Loker E.S."/>
        </authorList>
    </citation>
    <scope>NUCLEOTIDE SEQUENCE</scope>
    <source>
        <strain evidence="2">KasaAsao</strain>
        <tissue evidence="2">Whole Snail</tissue>
    </source>
</reference>
<feature type="transmembrane region" description="Helical" evidence="1">
    <location>
        <begin position="43"/>
        <end position="63"/>
    </location>
</feature>
<dbReference type="AlphaFoldDB" id="A0AAD8AVN5"/>
<keyword evidence="1" id="KW-1133">Transmembrane helix</keyword>
<feature type="non-terminal residue" evidence="2">
    <location>
        <position position="127"/>
    </location>
</feature>
<proteinExistence type="predicted"/>
<gene>
    <name evidence="2" type="ORF">Bpfe_028733</name>
</gene>
<evidence type="ECO:0000256" key="1">
    <source>
        <dbReference type="SAM" id="Phobius"/>
    </source>
</evidence>
<evidence type="ECO:0000313" key="2">
    <source>
        <dbReference type="EMBL" id="KAK0041835.1"/>
    </source>
</evidence>
<organism evidence="2 3">
    <name type="scientific">Biomphalaria pfeifferi</name>
    <name type="common">Bloodfluke planorb</name>
    <name type="synonym">Freshwater snail</name>
    <dbReference type="NCBI Taxonomy" id="112525"/>
    <lineage>
        <taxon>Eukaryota</taxon>
        <taxon>Metazoa</taxon>
        <taxon>Spiralia</taxon>
        <taxon>Lophotrochozoa</taxon>
        <taxon>Mollusca</taxon>
        <taxon>Gastropoda</taxon>
        <taxon>Heterobranchia</taxon>
        <taxon>Euthyneura</taxon>
        <taxon>Panpulmonata</taxon>
        <taxon>Hygrophila</taxon>
        <taxon>Lymnaeoidea</taxon>
        <taxon>Planorbidae</taxon>
        <taxon>Biomphalaria</taxon>
    </lineage>
</organism>
<keyword evidence="1" id="KW-0472">Membrane</keyword>
<keyword evidence="3" id="KW-1185">Reference proteome</keyword>
<reference evidence="2" key="1">
    <citation type="journal article" date="2023" name="PLoS Negl. Trop. Dis.">
        <title>A genome sequence for Biomphalaria pfeifferi, the major vector snail for the human-infecting parasite Schistosoma mansoni.</title>
        <authorList>
            <person name="Bu L."/>
            <person name="Lu L."/>
            <person name="Laidemitt M.R."/>
            <person name="Zhang S.M."/>
            <person name="Mutuku M."/>
            <person name="Mkoji G."/>
            <person name="Steinauer M."/>
            <person name="Loker E.S."/>
        </authorList>
    </citation>
    <scope>NUCLEOTIDE SEQUENCE</scope>
    <source>
        <strain evidence="2">KasaAsao</strain>
    </source>
</reference>
<feature type="transmembrane region" description="Helical" evidence="1">
    <location>
        <begin position="75"/>
        <end position="98"/>
    </location>
</feature>
<protein>
    <submittedName>
        <fullName evidence="2">Uncharacterized protein</fullName>
    </submittedName>
</protein>